<evidence type="ECO:0000313" key="3">
    <source>
        <dbReference type="Proteomes" id="UP000655830"/>
    </source>
</evidence>
<dbReference type="Proteomes" id="UP000655830">
    <property type="component" value="Unassembled WGS sequence"/>
</dbReference>
<reference evidence="2" key="1">
    <citation type="submission" date="2020-08" db="EMBL/GenBank/DDBJ databases">
        <title>Genome public.</title>
        <authorList>
            <person name="Liu C."/>
            <person name="Sun Q."/>
        </authorList>
    </citation>
    <scope>NUCLEOTIDE SEQUENCE</scope>
    <source>
        <strain evidence="2">NSJ-12</strain>
    </source>
</reference>
<feature type="chain" id="PRO_5039026995" description="Lipoprotein" evidence="1">
    <location>
        <begin position="22"/>
        <end position="198"/>
    </location>
</feature>
<evidence type="ECO:0008006" key="4">
    <source>
        <dbReference type="Google" id="ProtNLM"/>
    </source>
</evidence>
<evidence type="ECO:0000256" key="1">
    <source>
        <dbReference type="SAM" id="SignalP"/>
    </source>
</evidence>
<evidence type="ECO:0000313" key="2">
    <source>
        <dbReference type="EMBL" id="MBC8581750.1"/>
    </source>
</evidence>
<sequence length="198" mass="22614">MVKKMKLILMCFMCLIGMVGCQLQRDATPKLVYEELSKREEYLLNLTGSKVLIYNLDDLPNNKNYEIELVYEVYEDGKKIKEEPIIALINDHTSEKILTKTIALNIQEDKIRYLLGSENGYASGKYDLEEELSKYSMAWLPDDIELNLGTEVYLCHAHSGNSTASTVTLGIPIDTNQLNKALHNNQTNIFIKLSFKEI</sequence>
<dbReference type="RefSeq" id="WP_249334821.1">
    <property type="nucleotide sequence ID" value="NZ_JACRSY010000093.1"/>
</dbReference>
<proteinExistence type="predicted"/>
<feature type="signal peptide" evidence="1">
    <location>
        <begin position="1"/>
        <end position="21"/>
    </location>
</feature>
<comment type="caution">
    <text evidence="2">The sequence shown here is derived from an EMBL/GenBank/DDBJ whole genome shotgun (WGS) entry which is preliminary data.</text>
</comment>
<protein>
    <recommendedName>
        <fullName evidence="4">Lipoprotein</fullName>
    </recommendedName>
</protein>
<keyword evidence="3" id="KW-1185">Reference proteome</keyword>
<dbReference type="EMBL" id="JACRSY010000093">
    <property type="protein sequence ID" value="MBC8581750.1"/>
    <property type="molecule type" value="Genomic_DNA"/>
</dbReference>
<organism evidence="2 3">
    <name type="scientific">Zhenhengia yiwuensis</name>
    <dbReference type="NCBI Taxonomy" id="2763666"/>
    <lineage>
        <taxon>Bacteria</taxon>
        <taxon>Bacillati</taxon>
        <taxon>Bacillota</taxon>
        <taxon>Clostridia</taxon>
        <taxon>Lachnospirales</taxon>
        <taxon>Lachnospiraceae</taxon>
        <taxon>Zhenhengia</taxon>
    </lineage>
</organism>
<dbReference type="AlphaFoldDB" id="A0A926IBB1"/>
<accession>A0A926IBB1</accession>
<dbReference type="PROSITE" id="PS51257">
    <property type="entry name" value="PROKAR_LIPOPROTEIN"/>
    <property type="match status" value="1"/>
</dbReference>
<name>A0A926IBB1_9FIRM</name>
<gene>
    <name evidence="2" type="ORF">H8718_19980</name>
</gene>
<keyword evidence="1" id="KW-0732">Signal</keyword>